<keyword evidence="2" id="KW-0519">Myristate</keyword>
<organism evidence="9 10">
    <name type="scientific">Brachionus plicatilis</name>
    <name type="common">Marine rotifer</name>
    <name type="synonym">Brachionus muelleri</name>
    <dbReference type="NCBI Taxonomy" id="10195"/>
    <lineage>
        <taxon>Eukaryota</taxon>
        <taxon>Metazoa</taxon>
        <taxon>Spiralia</taxon>
        <taxon>Gnathifera</taxon>
        <taxon>Rotifera</taxon>
        <taxon>Eurotatoria</taxon>
        <taxon>Monogononta</taxon>
        <taxon>Pseudotrocha</taxon>
        <taxon>Ploima</taxon>
        <taxon>Brachionidae</taxon>
        <taxon>Brachionus</taxon>
    </lineage>
</organism>
<proteinExistence type="inferred from homology"/>
<keyword evidence="5" id="KW-0106">Calcium</keyword>
<keyword evidence="4" id="KW-0677">Repeat</keyword>
<dbReference type="InterPro" id="IPR018247">
    <property type="entry name" value="EF_Hand_1_Ca_BS"/>
</dbReference>
<dbReference type="Proteomes" id="UP000276133">
    <property type="component" value="Unassembled WGS sequence"/>
</dbReference>
<dbReference type="GO" id="GO:0005509">
    <property type="term" value="F:calcium ion binding"/>
    <property type="evidence" value="ECO:0007669"/>
    <property type="project" value="InterPro"/>
</dbReference>
<dbReference type="PROSITE" id="PS50222">
    <property type="entry name" value="EF_HAND_2"/>
    <property type="match status" value="3"/>
</dbReference>
<sequence length="214" mass="24542">MGNKGGKKIRKGDFTNKTHDSLPKPPSRSQSSKGEFLTEHDLDFLAGQTGHSKDEIKKIFREFIVNNPDGKLDRKEFIQLYTKLRPEPAETLEKISNFVFRAFDLDQNGTIDFNEFMISYSLTTRGDLKQKLEYSFNVYDSDKNGYLDRDELKQVIFGMLNLLGADEKSNDANFLAQQCIRELDVSNDGKVSKEEFIKGLSKNYSMRVLLSPFN</sequence>
<keyword evidence="6" id="KW-0449">Lipoprotein</keyword>
<dbReference type="Gene3D" id="1.10.238.10">
    <property type="entry name" value="EF-hand"/>
    <property type="match status" value="1"/>
</dbReference>
<dbReference type="InterPro" id="IPR028846">
    <property type="entry name" value="Recoverin"/>
</dbReference>
<evidence type="ECO:0000256" key="2">
    <source>
        <dbReference type="ARBA" id="ARBA00022707"/>
    </source>
</evidence>
<comment type="similarity">
    <text evidence="1">Belongs to the recoverin family.</text>
</comment>
<accession>A0A3M7S7S0</accession>
<dbReference type="InterPro" id="IPR011992">
    <property type="entry name" value="EF-hand-dom_pair"/>
</dbReference>
<evidence type="ECO:0000256" key="4">
    <source>
        <dbReference type="ARBA" id="ARBA00022737"/>
    </source>
</evidence>
<dbReference type="FunFam" id="1.10.238.10:FF:000001">
    <property type="entry name" value="Calmodulin 1"/>
    <property type="match status" value="1"/>
</dbReference>
<dbReference type="SMART" id="SM00054">
    <property type="entry name" value="EFh"/>
    <property type="match status" value="4"/>
</dbReference>
<feature type="compositionally biased region" description="Basic residues" evidence="7">
    <location>
        <begin position="1"/>
        <end position="10"/>
    </location>
</feature>
<dbReference type="SUPFAM" id="SSF47473">
    <property type="entry name" value="EF-hand"/>
    <property type="match status" value="1"/>
</dbReference>
<dbReference type="CDD" id="cd00051">
    <property type="entry name" value="EFh"/>
    <property type="match status" value="3"/>
</dbReference>
<feature type="domain" description="EF-hand" evidence="8">
    <location>
        <begin position="171"/>
        <end position="206"/>
    </location>
</feature>
<feature type="domain" description="EF-hand" evidence="8">
    <location>
        <begin position="91"/>
        <end position="126"/>
    </location>
</feature>
<dbReference type="PROSITE" id="PS00018">
    <property type="entry name" value="EF_HAND_1"/>
    <property type="match status" value="3"/>
</dbReference>
<dbReference type="AlphaFoldDB" id="A0A3M7S7S0"/>
<dbReference type="PANTHER" id="PTHR23055">
    <property type="entry name" value="CALCIUM BINDING PROTEINS"/>
    <property type="match status" value="1"/>
</dbReference>
<dbReference type="OrthoDB" id="114727at2759"/>
<dbReference type="Pfam" id="PF13499">
    <property type="entry name" value="EF-hand_7"/>
    <property type="match status" value="2"/>
</dbReference>
<evidence type="ECO:0000313" key="9">
    <source>
        <dbReference type="EMBL" id="RNA31687.1"/>
    </source>
</evidence>
<feature type="compositionally biased region" description="Basic and acidic residues" evidence="7">
    <location>
        <begin position="11"/>
        <end position="22"/>
    </location>
</feature>
<evidence type="ECO:0000256" key="1">
    <source>
        <dbReference type="ARBA" id="ARBA00006049"/>
    </source>
</evidence>
<evidence type="ECO:0000256" key="3">
    <source>
        <dbReference type="ARBA" id="ARBA00022723"/>
    </source>
</evidence>
<dbReference type="InterPro" id="IPR002048">
    <property type="entry name" value="EF_hand_dom"/>
</dbReference>
<protein>
    <submittedName>
        <fullName evidence="9">Neuronal calcium sensor 2</fullName>
    </submittedName>
</protein>
<evidence type="ECO:0000259" key="8">
    <source>
        <dbReference type="PROSITE" id="PS50222"/>
    </source>
</evidence>
<dbReference type="PANTHER" id="PTHR23055:SF178">
    <property type="entry name" value="NEUROCALCIN HOMOLOG"/>
    <property type="match status" value="1"/>
</dbReference>
<evidence type="ECO:0000313" key="10">
    <source>
        <dbReference type="Proteomes" id="UP000276133"/>
    </source>
</evidence>
<feature type="region of interest" description="Disordered" evidence="7">
    <location>
        <begin position="1"/>
        <end position="33"/>
    </location>
</feature>
<evidence type="ECO:0000256" key="5">
    <source>
        <dbReference type="ARBA" id="ARBA00022837"/>
    </source>
</evidence>
<dbReference type="EMBL" id="REGN01001907">
    <property type="protein sequence ID" value="RNA31687.1"/>
    <property type="molecule type" value="Genomic_DNA"/>
</dbReference>
<dbReference type="STRING" id="10195.A0A3M7S7S0"/>
<keyword evidence="10" id="KW-1185">Reference proteome</keyword>
<name>A0A3M7S7S0_BRAPC</name>
<comment type="caution">
    <text evidence="9">The sequence shown here is derived from an EMBL/GenBank/DDBJ whole genome shotgun (WGS) entry which is preliminary data.</text>
</comment>
<reference evidence="9 10" key="1">
    <citation type="journal article" date="2018" name="Sci. Rep.">
        <title>Genomic signatures of local adaptation to the degree of environmental predictability in rotifers.</title>
        <authorList>
            <person name="Franch-Gras L."/>
            <person name="Hahn C."/>
            <person name="Garcia-Roger E.M."/>
            <person name="Carmona M.J."/>
            <person name="Serra M."/>
            <person name="Gomez A."/>
        </authorList>
    </citation>
    <scope>NUCLEOTIDE SEQUENCE [LARGE SCALE GENOMIC DNA]</scope>
    <source>
        <strain evidence="9">HYR1</strain>
    </source>
</reference>
<gene>
    <name evidence="9" type="ORF">BpHYR1_004619</name>
</gene>
<evidence type="ECO:0000256" key="7">
    <source>
        <dbReference type="SAM" id="MobiDB-lite"/>
    </source>
</evidence>
<feature type="domain" description="EF-hand" evidence="8">
    <location>
        <begin position="127"/>
        <end position="162"/>
    </location>
</feature>
<keyword evidence="3" id="KW-0479">Metal-binding</keyword>
<dbReference type="PRINTS" id="PR00450">
    <property type="entry name" value="RECOVERIN"/>
</dbReference>
<evidence type="ECO:0000256" key="6">
    <source>
        <dbReference type="ARBA" id="ARBA00023288"/>
    </source>
</evidence>